<dbReference type="AlphaFoldDB" id="A0A1H0ZN27"/>
<dbReference type="OrthoDB" id="1115105at2"/>
<dbReference type="RefSeq" id="WP_089977018.1">
    <property type="nucleotide sequence ID" value="NZ_CP084916.1"/>
</dbReference>
<dbReference type="Gene3D" id="3.10.450.50">
    <property type="match status" value="1"/>
</dbReference>
<proteinExistence type="predicted"/>
<evidence type="ECO:0000313" key="1">
    <source>
        <dbReference type="EMBL" id="SDQ28792.1"/>
    </source>
</evidence>
<reference evidence="2" key="1">
    <citation type="submission" date="2016-10" db="EMBL/GenBank/DDBJ databases">
        <authorList>
            <person name="Varghese N."/>
            <person name="Submissions S."/>
        </authorList>
    </citation>
    <scope>NUCLEOTIDE SEQUENCE [LARGE SCALE GENOMIC DNA]</scope>
    <source>
        <strain evidence="2">MPL-11</strain>
    </source>
</reference>
<dbReference type="InterPro" id="IPR032710">
    <property type="entry name" value="NTF2-like_dom_sf"/>
</dbReference>
<accession>A0A1H0ZN27</accession>
<keyword evidence="2" id="KW-1185">Reference proteome</keyword>
<gene>
    <name evidence="1" type="ORF">SAMN04487752_1617</name>
</gene>
<evidence type="ECO:0000313" key="2">
    <source>
        <dbReference type="Proteomes" id="UP000199481"/>
    </source>
</evidence>
<dbReference type="EMBL" id="FNJW01000008">
    <property type="protein sequence ID" value="SDQ28792.1"/>
    <property type="molecule type" value="Genomic_DNA"/>
</dbReference>
<evidence type="ECO:0008006" key="3">
    <source>
        <dbReference type="Google" id="ProtNLM"/>
    </source>
</evidence>
<sequence>MEKQLPEIISKYIEASNDFDETGYADTFIDNGVIDELSVGRKFEGEEEIKQYFRNYFIDYKTSTKIQEYQIKDNVVTVKVIFKGSFPNGGQGISGFYEFSLSPTGKIEQLIADLK</sequence>
<organism evidence="1 2">
    <name type="scientific">Carnobacterium viridans</name>
    <dbReference type="NCBI Taxonomy" id="174587"/>
    <lineage>
        <taxon>Bacteria</taxon>
        <taxon>Bacillati</taxon>
        <taxon>Bacillota</taxon>
        <taxon>Bacilli</taxon>
        <taxon>Lactobacillales</taxon>
        <taxon>Carnobacteriaceae</taxon>
        <taxon>Carnobacterium</taxon>
    </lineage>
</organism>
<dbReference type="SUPFAM" id="SSF54427">
    <property type="entry name" value="NTF2-like"/>
    <property type="match status" value="1"/>
</dbReference>
<name>A0A1H0ZN27_9LACT</name>
<protein>
    <recommendedName>
        <fullName evidence="3">SnoaL-like domain-containing protein</fullName>
    </recommendedName>
</protein>
<dbReference type="Proteomes" id="UP000199481">
    <property type="component" value="Unassembled WGS sequence"/>
</dbReference>